<dbReference type="KEGG" id="aly:9324106"/>
<proteinExistence type="inferred from homology"/>
<protein>
    <recommendedName>
        <fullName evidence="6">Mitochondrial transcription termination factor family protein</fullName>
    </recommendedName>
</protein>
<dbReference type="Pfam" id="PF02536">
    <property type="entry name" value="mTERF"/>
    <property type="match status" value="1"/>
</dbReference>
<evidence type="ECO:0000313" key="5">
    <source>
        <dbReference type="Proteomes" id="UP000008694"/>
    </source>
</evidence>
<evidence type="ECO:0008006" key="6">
    <source>
        <dbReference type="Google" id="ProtNLM"/>
    </source>
</evidence>
<evidence type="ECO:0000256" key="3">
    <source>
        <dbReference type="ARBA" id="ARBA00022946"/>
    </source>
</evidence>
<evidence type="ECO:0000313" key="4">
    <source>
        <dbReference type="EMBL" id="EFH64302.1"/>
    </source>
</evidence>
<gene>
    <name evidence="4" type="ORF">ARALYDRAFT_893283</name>
</gene>
<comment type="similarity">
    <text evidence="1">Belongs to the mTERF family.</text>
</comment>
<dbReference type="InterPro" id="IPR003690">
    <property type="entry name" value="MTERF"/>
</dbReference>
<dbReference type="PANTHER" id="PTHR13068">
    <property type="entry name" value="CGI-12 PROTEIN-RELATED"/>
    <property type="match status" value="1"/>
</dbReference>
<dbReference type="Proteomes" id="UP000008694">
    <property type="component" value="Unassembled WGS sequence"/>
</dbReference>
<organism evidence="5">
    <name type="scientific">Arabidopsis lyrata subsp. lyrata</name>
    <name type="common">Lyre-leaved rock-cress</name>
    <dbReference type="NCBI Taxonomy" id="81972"/>
    <lineage>
        <taxon>Eukaryota</taxon>
        <taxon>Viridiplantae</taxon>
        <taxon>Streptophyta</taxon>
        <taxon>Embryophyta</taxon>
        <taxon>Tracheophyta</taxon>
        <taxon>Spermatophyta</taxon>
        <taxon>Magnoliopsida</taxon>
        <taxon>eudicotyledons</taxon>
        <taxon>Gunneridae</taxon>
        <taxon>Pentapetalae</taxon>
        <taxon>rosids</taxon>
        <taxon>malvids</taxon>
        <taxon>Brassicales</taxon>
        <taxon>Brassicaceae</taxon>
        <taxon>Camelineae</taxon>
        <taxon>Arabidopsis</taxon>
    </lineage>
</organism>
<dbReference type="FunFam" id="1.25.70.10:FF:000043">
    <property type="entry name" value="At1g61990/F8K4_18"/>
    <property type="match status" value="1"/>
</dbReference>
<evidence type="ECO:0000256" key="1">
    <source>
        <dbReference type="ARBA" id="ARBA00007692"/>
    </source>
</evidence>
<dbReference type="GO" id="GO:0006353">
    <property type="term" value="P:DNA-templated transcription termination"/>
    <property type="evidence" value="ECO:0007669"/>
    <property type="project" value="UniProtKB-KW"/>
</dbReference>
<dbReference type="InterPro" id="IPR038538">
    <property type="entry name" value="MTERF_sf"/>
</dbReference>
<dbReference type="Gene3D" id="1.25.70.10">
    <property type="entry name" value="Transcription termination factor 3, mitochondrial"/>
    <property type="match status" value="1"/>
</dbReference>
<accession>D7KUU8</accession>
<dbReference type="HOGENOM" id="CLU_034145_6_1_1"/>
<keyword evidence="2" id="KW-0806">Transcription termination</keyword>
<dbReference type="AlphaFoldDB" id="D7KUU8"/>
<dbReference type="STRING" id="81972.D7KUU8"/>
<dbReference type="GO" id="GO:0005737">
    <property type="term" value="C:cytoplasm"/>
    <property type="evidence" value="ECO:0007669"/>
    <property type="project" value="UniProtKB-ARBA"/>
</dbReference>
<evidence type="ECO:0000256" key="2">
    <source>
        <dbReference type="ARBA" id="ARBA00022472"/>
    </source>
</evidence>
<sequence>MKSLIIRRFVGLQKWRNLRVSLQNGSSFSNSFSSASDADVSLRDGLKGNKFKASCLVDSLGLASNRTTSVSSEVSFTDKVNPDSEILNLFRSYGFTDSQISNIIRTYPRLLIADSQKSLGFKLKFLQSRGASSSELTEIVSSLPKILRKRGHKTLSLFYDFVKEIIQVDKKRNLSQSFLQENKIRNIFVLRELGVPRKRLLSLLISKSQPVCGTERFDASLKKVVEMGFDPTTLMFLQALHMLHQMSDKTIEEKIQVYTSVGFTVDDVWAMFKKWPLSLTHSEKKVANSIETFFSLGFSRDDFVRMVKRFPQCIGLSAELVKKKTEFLVKKMNWPLKAVVSNPTVLGYSLEKRTVPRCNVIKALMLKGLLGDGGSELPPMMSVLAITDKAFLNRYVMKHDDHKQLVPELMAILLADQKTRLEQ</sequence>
<dbReference type="OrthoDB" id="1740680at2759"/>
<dbReference type="PANTHER" id="PTHR13068:SF220">
    <property type="entry name" value="F8K4.20 PROTEIN-RELATED"/>
    <property type="match status" value="1"/>
</dbReference>
<dbReference type="EMBL" id="GL348714">
    <property type="protein sequence ID" value="EFH64302.1"/>
    <property type="molecule type" value="Genomic_DNA"/>
</dbReference>
<keyword evidence="2" id="KW-0805">Transcription regulation</keyword>
<reference evidence="5" key="1">
    <citation type="journal article" date="2011" name="Nat. Genet.">
        <title>The Arabidopsis lyrata genome sequence and the basis of rapid genome size change.</title>
        <authorList>
            <person name="Hu T.T."/>
            <person name="Pattyn P."/>
            <person name="Bakker E.G."/>
            <person name="Cao J."/>
            <person name="Cheng J.-F."/>
            <person name="Clark R.M."/>
            <person name="Fahlgren N."/>
            <person name="Fawcett J.A."/>
            <person name="Grimwood J."/>
            <person name="Gundlach H."/>
            <person name="Haberer G."/>
            <person name="Hollister J.D."/>
            <person name="Ossowski S."/>
            <person name="Ottilar R.P."/>
            <person name="Salamov A.A."/>
            <person name="Schneeberger K."/>
            <person name="Spannagl M."/>
            <person name="Wang X."/>
            <person name="Yang L."/>
            <person name="Nasrallah M.E."/>
            <person name="Bergelson J."/>
            <person name="Carrington J.C."/>
            <person name="Gaut B.S."/>
            <person name="Schmutz J."/>
            <person name="Mayer K.F.X."/>
            <person name="Van de Peer Y."/>
            <person name="Grigoriev I.V."/>
            <person name="Nordborg M."/>
            <person name="Weigel D."/>
            <person name="Guo Y.-L."/>
        </authorList>
    </citation>
    <scope>NUCLEOTIDE SEQUENCE [LARGE SCALE GENOMIC DNA]</scope>
    <source>
        <strain evidence="5">cv. MN47</strain>
    </source>
</reference>
<keyword evidence="5" id="KW-1185">Reference proteome</keyword>
<dbReference type="SMART" id="SM00733">
    <property type="entry name" value="Mterf"/>
    <property type="match status" value="6"/>
</dbReference>
<name>D7KUU8_ARALL</name>
<dbReference type="Gramene" id="scaffold_200357.1">
    <property type="protein sequence ID" value="scaffold_200357.1"/>
    <property type="gene ID" value="scaffold_200357.1"/>
</dbReference>
<dbReference type="GO" id="GO:0003676">
    <property type="term" value="F:nucleic acid binding"/>
    <property type="evidence" value="ECO:0007669"/>
    <property type="project" value="InterPro"/>
</dbReference>
<dbReference type="eggNOG" id="KOG1267">
    <property type="taxonomic scope" value="Eukaryota"/>
</dbReference>
<keyword evidence="3" id="KW-0809">Transit peptide</keyword>
<keyword evidence="2" id="KW-0804">Transcription</keyword>